<dbReference type="SUPFAM" id="SSF51197">
    <property type="entry name" value="Clavaminate synthase-like"/>
    <property type="match status" value="1"/>
</dbReference>
<dbReference type="FunFam" id="3.60.130.10:FF:000001">
    <property type="entry name" value="Trimethyllysine dioxygenase, mitochondrial"/>
    <property type="match status" value="1"/>
</dbReference>
<evidence type="ECO:0000256" key="4">
    <source>
        <dbReference type="ARBA" id="ARBA00005022"/>
    </source>
</evidence>
<comment type="catalytic activity">
    <reaction evidence="14">
        <text>4-(trimethylamino)butanoate + 2-oxoglutarate + O2 = carnitine + succinate + CO2</text>
        <dbReference type="Rhea" id="RHEA:24028"/>
        <dbReference type="ChEBI" id="CHEBI:15379"/>
        <dbReference type="ChEBI" id="CHEBI:16244"/>
        <dbReference type="ChEBI" id="CHEBI:16526"/>
        <dbReference type="ChEBI" id="CHEBI:16810"/>
        <dbReference type="ChEBI" id="CHEBI:17126"/>
        <dbReference type="ChEBI" id="CHEBI:30031"/>
        <dbReference type="EC" id="1.14.11.1"/>
    </reaction>
</comment>
<dbReference type="PANTHER" id="PTHR10696">
    <property type="entry name" value="GAMMA-BUTYROBETAINE HYDROXYLASE-RELATED"/>
    <property type="match status" value="1"/>
</dbReference>
<keyword evidence="10" id="KW-0560">Oxidoreductase</keyword>
<dbReference type="Gene3D" id="3.30.2020.30">
    <property type="match status" value="1"/>
</dbReference>
<dbReference type="GeneID" id="109680391"/>
<evidence type="ECO:0000256" key="9">
    <source>
        <dbReference type="ARBA" id="ARBA00022964"/>
    </source>
</evidence>
<reference evidence="17" key="1">
    <citation type="submission" date="2023-09" db="UniProtKB">
        <authorList>
            <consortium name="Ensembl"/>
        </authorList>
    </citation>
    <scope>IDENTIFICATION</scope>
</reference>
<dbReference type="Ensembl" id="ENSCCNT00000006725.1">
    <property type="protein sequence ID" value="ENSCCNP00000005103.1"/>
    <property type="gene ID" value="ENSCCNG00000005455.1"/>
</dbReference>
<evidence type="ECO:0000313" key="19">
    <source>
        <dbReference type="RefSeq" id="XP_020010842.1"/>
    </source>
</evidence>
<evidence type="ECO:0000256" key="13">
    <source>
        <dbReference type="ARBA" id="ARBA00033412"/>
    </source>
</evidence>
<evidence type="ECO:0000313" key="17">
    <source>
        <dbReference type="Ensembl" id="ENSCCNP00000005103.1"/>
    </source>
</evidence>
<dbReference type="Proteomes" id="UP001732720">
    <property type="component" value="Chromosome 1"/>
</dbReference>
<dbReference type="EC" id="1.14.11.1" evidence="6"/>
<dbReference type="RefSeq" id="XP_073899249.1">
    <property type="nucleotide sequence ID" value="XM_074043148.1"/>
</dbReference>
<dbReference type="KEGG" id="ccan:109680391"/>
<comment type="function">
    <text evidence="3">Catalyzes the formation of L-carnitine from gamma-butyrobetaine.</text>
</comment>
<proteinExistence type="inferred from homology"/>
<dbReference type="NCBIfam" id="TIGR02409">
    <property type="entry name" value="carnitine_bodg"/>
    <property type="match status" value="1"/>
</dbReference>
<dbReference type="FunFam" id="3.30.2020.30:FF:000002">
    <property type="entry name" value="Putative gamma-butyrobetaine dioxygenase"/>
    <property type="match status" value="1"/>
</dbReference>
<evidence type="ECO:0000256" key="14">
    <source>
        <dbReference type="ARBA" id="ARBA00049149"/>
    </source>
</evidence>
<dbReference type="Pfam" id="PF06155">
    <property type="entry name" value="GBBH-like_N"/>
    <property type="match status" value="1"/>
</dbReference>
<name>A0A8B7TVL0_CASCN</name>
<dbReference type="CDD" id="cd00250">
    <property type="entry name" value="CAS_like"/>
    <property type="match status" value="1"/>
</dbReference>
<evidence type="ECO:0000256" key="12">
    <source>
        <dbReference type="ARBA" id="ARBA00030584"/>
    </source>
</evidence>
<evidence type="ECO:0000256" key="8">
    <source>
        <dbReference type="ARBA" id="ARBA00022873"/>
    </source>
</evidence>
<evidence type="ECO:0000256" key="11">
    <source>
        <dbReference type="ARBA" id="ARBA00023004"/>
    </source>
</evidence>
<dbReference type="RefSeq" id="XP_020010843.1">
    <property type="nucleotide sequence ID" value="XM_020155254.1"/>
</dbReference>
<dbReference type="InterPro" id="IPR042098">
    <property type="entry name" value="TauD-like_sf"/>
</dbReference>
<gene>
    <name evidence="17 19 20" type="primary">Bbox1</name>
</gene>
<keyword evidence="7" id="KW-0479">Metal-binding</keyword>
<dbReference type="InterPro" id="IPR010376">
    <property type="entry name" value="GBBH-like_N"/>
</dbReference>
<accession>A0A8B7TVL0</accession>
<dbReference type="CTD" id="8424"/>
<dbReference type="PANTHER" id="PTHR10696:SF33">
    <property type="entry name" value="GAMMA-BUTYROBETAINE DIOXYGENASE"/>
    <property type="match status" value="1"/>
</dbReference>
<dbReference type="GO" id="GO:0005739">
    <property type="term" value="C:mitochondrion"/>
    <property type="evidence" value="ECO:0007669"/>
    <property type="project" value="TreeGrafter"/>
</dbReference>
<dbReference type="UniPathway" id="UPA00118"/>
<evidence type="ECO:0000259" key="16">
    <source>
        <dbReference type="Pfam" id="PF06155"/>
    </source>
</evidence>
<evidence type="ECO:0000259" key="15">
    <source>
        <dbReference type="Pfam" id="PF02668"/>
    </source>
</evidence>
<evidence type="ECO:0000256" key="7">
    <source>
        <dbReference type="ARBA" id="ARBA00022723"/>
    </source>
</evidence>
<dbReference type="InterPro" id="IPR003819">
    <property type="entry name" value="TauD/TfdA-like"/>
</dbReference>
<dbReference type="InterPro" id="IPR050411">
    <property type="entry name" value="AlphaKG_dependent_hydroxylases"/>
</dbReference>
<keyword evidence="9 19" id="KW-0223">Dioxygenase</keyword>
<evidence type="ECO:0000256" key="10">
    <source>
        <dbReference type="ARBA" id="ARBA00023002"/>
    </source>
</evidence>
<dbReference type="InterPro" id="IPR038492">
    <property type="entry name" value="GBBH-like_N_sf"/>
</dbReference>
<dbReference type="OrthoDB" id="406634at2759"/>
<feature type="domain" description="TauD/TfdA-like" evidence="15">
    <location>
        <begin position="116"/>
        <end position="366"/>
    </location>
</feature>
<dbReference type="AlphaFoldDB" id="A0A8B7TVL0"/>
<dbReference type="RefSeq" id="XP_020010842.1">
    <property type="nucleotide sequence ID" value="XM_020155253.1"/>
</dbReference>
<comment type="cofactor">
    <cofactor evidence="1">
        <name>Fe(2+)</name>
        <dbReference type="ChEBI" id="CHEBI:29033"/>
    </cofactor>
</comment>
<dbReference type="GO" id="GO:0005506">
    <property type="term" value="F:iron ion binding"/>
    <property type="evidence" value="ECO:0007669"/>
    <property type="project" value="InterPro"/>
</dbReference>
<sequence>MHCAIQKAEALDGSHLMQVLWHDGAESLYPSVWLRDNCQCSECYLGSAKARKLLLEALDVNISIKDLTFDRKKVYIIWPNEHRSEFEADWLKKRCFSRQAREKLQEELFLPEYQYWGSELQLPTLNFEDVLKNDEQAYEWLSSLKKVGIVRLTGASDKQGEVTKLGKRIGFLYLTFYGHTWQVQDKIDANNVAYTTGKLSFHTDYPALRHPPGVQLLHCIKQTVTGGDSEIVDGFNVCRKLKEINPRAFQILSSTFVDFTDIGVDYCDFSVQSKHKIIELDDKGQVVRINFNNATRDTVFDVPVERVQPFYAALKEFVDLMNSKEYKFTFKMNPGDVITFDNWRLLHGRRGYEAGTEISRHLEGAYADWDVVMSRLRILRQNVKNGN</sequence>
<evidence type="ECO:0000313" key="20">
    <source>
        <dbReference type="RefSeq" id="XP_020010843.1"/>
    </source>
</evidence>
<keyword evidence="11" id="KW-0408">Iron</keyword>
<comment type="similarity">
    <text evidence="5">Belongs to the gamma-BBH/TMLD family.</text>
</comment>
<dbReference type="Gene3D" id="3.60.130.10">
    <property type="entry name" value="Clavaminate synthase-like"/>
    <property type="match status" value="1"/>
</dbReference>
<dbReference type="InterPro" id="IPR012775">
    <property type="entry name" value="GBBH-like"/>
</dbReference>
<dbReference type="GO" id="GO:0008336">
    <property type="term" value="F:gamma-butyrobetaine dioxygenase activity"/>
    <property type="evidence" value="ECO:0007669"/>
    <property type="project" value="UniProtKB-EC"/>
</dbReference>
<evidence type="ECO:0000256" key="6">
    <source>
        <dbReference type="ARBA" id="ARBA00012270"/>
    </source>
</evidence>
<evidence type="ECO:0000313" key="18">
    <source>
        <dbReference type="Proteomes" id="UP001732720"/>
    </source>
</evidence>
<evidence type="ECO:0000256" key="1">
    <source>
        <dbReference type="ARBA" id="ARBA00001954"/>
    </source>
</evidence>
<evidence type="ECO:0000256" key="5">
    <source>
        <dbReference type="ARBA" id="ARBA00008654"/>
    </source>
</evidence>
<reference evidence="19 20" key="2">
    <citation type="submission" date="2025-04" db="UniProtKB">
        <authorList>
            <consortium name="RefSeq"/>
        </authorList>
    </citation>
    <scope>IDENTIFICATION</scope>
    <source>
        <tissue evidence="19 20">Leukocyte</tissue>
    </source>
</reference>
<protein>
    <recommendedName>
        <fullName evidence="6">gamma-butyrobetaine dioxygenase</fullName>
        <ecNumber evidence="6">1.14.11.1</ecNumber>
    </recommendedName>
    <alternativeName>
        <fullName evidence="12">Gamma-butyrobetaine hydroxylase</fullName>
    </alternativeName>
    <alternativeName>
        <fullName evidence="13">Gamma-butyrobetaine,2-oxoglutarate dioxygenase</fullName>
    </alternativeName>
</protein>
<dbReference type="Pfam" id="PF02668">
    <property type="entry name" value="TauD"/>
    <property type="match status" value="1"/>
</dbReference>
<organism evidence="19">
    <name type="scientific">Castor canadensis</name>
    <name type="common">American beaver</name>
    <dbReference type="NCBI Taxonomy" id="51338"/>
    <lineage>
        <taxon>Eukaryota</taxon>
        <taxon>Metazoa</taxon>
        <taxon>Chordata</taxon>
        <taxon>Craniata</taxon>
        <taxon>Vertebrata</taxon>
        <taxon>Euteleostomi</taxon>
        <taxon>Mammalia</taxon>
        <taxon>Eutheria</taxon>
        <taxon>Euarchontoglires</taxon>
        <taxon>Glires</taxon>
        <taxon>Rodentia</taxon>
        <taxon>Castorimorpha</taxon>
        <taxon>Castoridae</taxon>
        <taxon>Castor</taxon>
    </lineage>
</organism>
<keyword evidence="8" id="KW-0124">Carnitine biosynthesis</keyword>
<keyword evidence="18" id="KW-1185">Reference proteome</keyword>
<comment type="pathway">
    <text evidence="4">Amine and polyamine biosynthesis; carnitine biosynthesis.</text>
</comment>
<dbReference type="GO" id="GO:0045329">
    <property type="term" value="P:carnitine biosynthetic process"/>
    <property type="evidence" value="ECO:0007669"/>
    <property type="project" value="UniProtKB-UniPathway"/>
</dbReference>
<evidence type="ECO:0000256" key="3">
    <source>
        <dbReference type="ARBA" id="ARBA00002906"/>
    </source>
</evidence>
<evidence type="ECO:0000256" key="2">
    <source>
        <dbReference type="ARBA" id="ARBA00001961"/>
    </source>
</evidence>
<feature type="domain" description="Gamma-butyrobetaine hydroxylase-like N-terminal" evidence="16">
    <location>
        <begin position="13"/>
        <end position="91"/>
    </location>
</feature>
<comment type="cofactor">
    <cofactor evidence="2">
        <name>L-ascorbate</name>
        <dbReference type="ChEBI" id="CHEBI:38290"/>
    </cofactor>
</comment>